<dbReference type="Proteomes" id="UP000886891">
    <property type="component" value="Unassembled WGS sequence"/>
</dbReference>
<protein>
    <recommendedName>
        <fullName evidence="2 10">FAD:protein FMN transferase</fullName>
        <ecNumber evidence="1 10">2.7.1.180</ecNumber>
    </recommendedName>
    <alternativeName>
        <fullName evidence="8 10">Flavin transferase</fullName>
    </alternativeName>
</protein>
<comment type="cofactor">
    <cofactor evidence="11">
        <name>Mg(2+)</name>
        <dbReference type="ChEBI" id="CHEBI:18420"/>
    </cofactor>
    <cofactor evidence="11">
        <name>Mn(2+)</name>
        <dbReference type="ChEBI" id="CHEBI:29035"/>
    </cofactor>
    <text evidence="11">Magnesium. Can also use manganese.</text>
</comment>
<feature type="signal peptide" evidence="12">
    <location>
        <begin position="1"/>
        <end position="21"/>
    </location>
</feature>
<gene>
    <name evidence="13" type="ORF">IAB14_06480</name>
</gene>
<comment type="caution">
    <text evidence="13">The sequence shown here is derived from an EMBL/GenBank/DDBJ whole genome shotgun (WGS) entry which is preliminary data.</text>
</comment>
<sequence length="324" mass="34754">MPKRIAAIACVVLLTLCLPFACSGVSENYVFNSFYRLEIEGNHASRVKKEAESRLIALEQSLSTSLAESDVAKLNAAPADTPIAVGNDTYYLLTLSATAFERTDGAFNIAMYPLVELWGFAPTNFTGIATEIPTPAEIDALLPYADPTLLTFDNNAVTKSASAVRIDFGGLGKGYAADVVYRLITEAECDAFVNIGGTVRTSTPKTIGITDPRDPGQLSAKLSLPAGQSVSTSGDYYRYYIVDGVRYHHILDQNGYPAGLSDPDRLISATVTGTEAVWCDILSTAAFVMNRSDYTALLNTMGYSALLIDEHGSVQIGEAAFELL</sequence>
<evidence type="ECO:0000256" key="11">
    <source>
        <dbReference type="PIRSR" id="PIRSR006268-2"/>
    </source>
</evidence>
<dbReference type="AlphaFoldDB" id="A0A9D1NDD8"/>
<evidence type="ECO:0000256" key="10">
    <source>
        <dbReference type="PIRNR" id="PIRNR006268"/>
    </source>
</evidence>
<evidence type="ECO:0000256" key="12">
    <source>
        <dbReference type="SAM" id="SignalP"/>
    </source>
</evidence>
<comment type="catalytic activity">
    <reaction evidence="9 10">
        <text>L-threonyl-[protein] + FAD = FMN-L-threonyl-[protein] + AMP + H(+)</text>
        <dbReference type="Rhea" id="RHEA:36847"/>
        <dbReference type="Rhea" id="RHEA-COMP:11060"/>
        <dbReference type="Rhea" id="RHEA-COMP:11061"/>
        <dbReference type="ChEBI" id="CHEBI:15378"/>
        <dbReference type="ChEBI" id="CHEBI:30013"/>
        <dbReference type="ChEBI" id="CHEBI:57692"/>
        <dbReference type="ChEBI" id="CHEBI:74257"/>
        <dbReference type="ChEBI" id="CHEBI:456215"/>
        <dbReference type="EC" id="2.7.1.180"/>
    </reaction>
</comment>
<dbReference type="InterPro" id="IPR024932">
    <property type="entry name" value="ApbE"/>
</dbReference>
<dbReference type="Gene3D" id="3.10.520.10">
    <property type="entry name" value="ApbE-like domains"/>
    <property type="match status" value="1"/>
</dbReference>
<keyword evidence="3 10" id="KW-0285">Flavoprotein</keyword>
<evidence type="ECO:0000256" key="6">
    <source>
        <dbReference type="ARBA" id="ARBA00022827"/>
    </source>
</evidence>
<dbReference type="EC" id="2.7.1.180" evidence="1 10"/>
<evidence type="ECO:0000256" key="4">
    <source>
        <dbReference type="ARBA" id="ARBA00022679"/>
    </source>
</evidence>
<evidence type="ECO:0000256" key="3">
    <source>
        <dbReference type="ARBA" id="ARBA00022630"/>
    </source>
</evidence>
<dbReference type="EMBL" id="DVOH01000052">
    <property type="protein sequence ID" value="HIV00740.1"/>
    <property type="molecule type" value="Genomic_DNA"/>
</dbReference>
<dbReference type="GO" id="GO:0016740">
    <property type="term" value="F:transferase activity"/>
    <property type="evidence" value="ECO:0007669"/>
    <property type="project" value="UniProtKB-UniRule"/>
</dbReference>
<dbReference type="PANTHER" id="PTHR30040">
    <property type="entry name" value="THIAMINE BIOSYNTHESIS LIPOPROTEIN APBE"/>
    <property type="match status" value="1"/>
</dbReference>
<keyword evidence="12" id="KW-0732">Signal</keyword>
<dbReference type="SUPFAM" id="SSF143631">
    <property type="entry name" value="ApbE-like"/>
    <property type="match status" value="1"/>
</dbReference>
<evidence type="ECO:0000256" key="8">
    <source>
        <dbReference type="ARBA" id="ARBA00031306"/>
    </source>
</evidence>
<feature type="binding site" evidence="11">
    <location>
        <position position="170"/>
    </location>
    <ligand>
        <name>Mg(2+)</name>
        <dbReference type="ChEBI" id="CHEBI:18420"/>
    </ligand>
</feature>
<accession>A0A9D1NDD8</accession>
<proteinExistence type="inferred from homology"/>
<name>A0A9D1NDD8_9FIRM</name>
<dbReference type="PANTHER" id="PTHR30040:SF2">
    <property type="entry name" value="FAD:PROTEIN FMN TRANSFERASE"/>
    <property type="match status" value="1"/>
</dbReference>
<feature type="chain" id="PRO_5039896098" description="FAD:protein FMN transferase" evidence="12">
    <location>
        <begin position="22"/>
        <end position="324"/>
    </location>
</feature>
<evidence type="ECO:0000256" key="7">
    <source>
        <dbReference type="ARBA" id="ARBA00022842"/>
    </source>
</evidence>
<reference evidence="13" key="2">
    <citation type="journal article" date="2021" name="PeerJ">
        <title>Extensive microbial diversity within the chicken gut microbiome revealed by metagenomics and culture.</title>
        <authorList>
            <person name="Gilroy R."/>
            <person name="Ravi A."/>
            <person name="Getino M."/>
            <person name="Pursley I."/>
            <person name="Horton D.L."/>
            <person name="Alikhan N.F."/>
            <person name="Baker D."/>
            <person name="Gharbi K."/>
            <person name="Hall N."/>
            <person name="Watson M."/>
            <person name="Adriaenssens E.M."/>
            <person name="Foster-Nyarko E."/>
            <person name="Jarju S."/>
            <person name="Secka A."/>
            <person name="Antonio M."/>
            <person name="Oren A."/>
            <person name="Chaudhuri R.R."/>
            <person name="La Ragione R."/>
            <person name="Hildebrand F."/>
            <person name="Pallen M.J."/>
        </authorList>
    </citation>
    <scope>NUCLEOTIDE SEQUENCE</scope>
    <source>
        <strain evidence="13">23406</strain>
    </source>
</reference>
<feature type="binding site" evidence="11">
    <location>
        <position position="280"/>
    </location>
    <ligand>
        <name>Mg(2+)</name>
        <dbReference type="ChEBI" id="CHEBI:18420"/>
    </ligand>
</feature>
<dbReference type="InterPro" id="IPR003374">
    <property type="entry name" value="ApbE-like_sf"/>
</dbReference>
<organism evidence="13 14">
    <name type="scientific">Candidatus Stercoripulliclostridium merdipullorum</name>
    <dbReference type="NCBI Taxonomy" id="2840952"/>
    <lineage>
        <taxon>Bacteria</taxon>
        <taxon>Bacillati</taxon>
        <taxon>Bacillota</taxon>
        <taxon>Clostridia</taxon>
        <taxon>Eubacteriales</taxon>
        <taxon>Candidatus Stercoripulliclostridium</taxon>
    </lineage>
</organism>
<evidence type="ECO:0000256" key="1">
    <source>
        <dbReference type="ARBA" id="ARBA00011955"/>
    </source>
</evidence>
<keyword evidence="6 10" id="KW-0274">FAD</keyword>
<reference evidence="13" key="1">
    <citation type="submission" date="2020-10" db="EMBL/GenBank/DDBJ databases">
        <authorList>
            <person name="Gilroy R."/>
        </authorList>
    </citation>
    <scope>NUCLEOTIDE SEQUENCE</scope>
    <source>
        <strain evidence="13">23406</strain>
    </source>
</reference>
<comment type="similarity">
    <text evidence="10">Belongs to the ApbE family.</text>
</comment>
<feature type="binding site" evidence="11">
    <location>
        <position position="284"/>
    </location>
    <ligand>
        <name>Mg(2+)</name>
        <dbReference type="ChEBI" id="CHEBI:18420"/>
    </ligand>
</feature>
<dbReference type="PIRSF" id="PIRSF006268">
    <property type="entry name" value="ApbE"/>
    <property type="match status" value="1"/>
</dbReference>
<evidence type="ECO:0000256" key="9">
    <source>
        <dbReference type="ARBA" id="ARBA00048540"/>
    </source>
</evidence>
<evidence type="ECO:0000313" key="13">
    <source>
        <dbReference type="EMBL" id="HIV00740.1"/>
    </source>
</evidence>
<evidence type="ECO:0000256" key="2">
    <source>
        <dbReference type="ARBA" id="ARBA00016337"/>
    </source>
</evidence>
<keyword evidence="4 10" id="KW-0808">Transferase</keyword>
<evidence type="ECO:0000256" key="5">
    <source>
        <dbReference type="ARBA" id="ARBA00022723"/>
    </source>
</evidence>
<keyword evidence="5 10" id="KW-0479">Metal-binding</keyword>
<evidence type="ECO:0000313" key="14">
    <source>
        <dbReference type="Proteomes" id="UP000886891"/>
    </source>
</evidence>
<dbReference type="Pfam" id="PF02424">
    <property type="entry name" value="ApbE"/>
    <property type="match status" value="1"/>
</dbReference>
<dbReference type="GO" id="GO:0046872">
    <property type="term" value="F:metal ion binding"/>
    <property type="evidence" value="ECO:0007669"/>
    <property type="project" value="UniProtKB-UniRule"/>
</dbReference>
<keyword evidence="7 10" id="KW-0460">Magnesium</keyword>